<evidence type="ECO:0000313" key="1">
    <source>
        <dbReference type="EMBL" id="MDR7152479.1"/>
    </source>
</evidence>
<dbReference type="RefSeq" id="WP_310321240.1">
    <property type="nucleotide sequence ID" value="NZ_JAVDWU010000011.1"/>
</dbReference>
<accession>A0ABU1WT55</accession>
<protein>
    <recommendedName>
        <fullName evidence="3">DUF4276 family protein</fullName>
    </recommendedName>
</protein>
<sequence length="207" mass="23863">MKRMLVVGEDELSCSLGQQLVAQVLPEWALSRAPINKRGVTKLIPELHRFVEQSRFQPVLCIADTDRMCPVQWLKKWSPKVSHERFFLRLAVPEAESWVLADRKGVSEFFKVSAAQIKADPEQLDDPKREVLRLALKSKVRRLRDEMVSTMDITKTGSGYNVHLSTLVRENWQAMRASERSSSLERAIRRLTEFGDAHRAPTERPRK</sequence>
<organism evidence="1 2">
    <name type="scientific">Hydrogenophaga palleronii</name>
    <dbReference type="NCBI Taxonomy" id="65655"/>
    <lineage>
        <taxon>Bacteria</taxon>
        <taxon>Pseudomonadati</taxon>
        <taxon>Pseudomonadota</taxon>
        <taxon>Betaproteobacteria</taxon>
        <taxon>Burkholderiales</taxon>
        <taxon>Comamonadaceae</taxon>
        <taxon>Hydrogenophaga</taxon>
    </lineage>
</organism>
<keyword evidence="2" id="KW-1185">Reference proteome</keyword>
<comment type="caution">
    <text evidence="1">The sequence shown here is derived from an EMBL/GenBank/DDBJ whole genome shotgun (WGS) entry which is preliminary data.</text>
</comment>
<evidence type="ECO:0000313" key="2">
    <source>
        <dbReference type="Proteomes" id="UP001265700"/>
    </source>
</evidence>
<evidence type="ECO:0008006" key="3">
    <source>
        <dbReference type="Google" id="ProtNLM"/>
    </source>
</evidence>
<gene>
    <name evidence="1" type="ORF">J2W49_004455</name>
</gene>
<reference evidence="1 2" key="1">
    <citation type="submission" date="2023-07" db="EMBL/GenBank/DDBJ databases">
        <title>Sorghum-associated microbial communities from plants grown in Nebraska, USA.</title>
        <authorList>
            <person name="Schachtman D."/>
        </authorList>
    </citation>
    <scope>NUCLEOTIDE SEQUENCE [LARGE SCALE GENOMIC DNA]</scope>
    <source>
        <strain evidence="1 2">4249</strain>
    </source>
</reference>
<dbReference type="Proteomes" id="UP001265700">
    <property type="component" value="Unassembled WGS sequence"/>
</dbReference>
<dbReference type="EMBL" id="JAVDWU010000011">
    <property type="protein sequence ID" value="MDR7152479.1"/>
    <property type="molecule type" value="Genomic_DNA"/>
</dbReference>
<proteinExistence type="predicted"/>
<name>A0ABU1WT55_9BURK</name>